<keyword evidence="4" id="KW-1185">Reference proteome</keyword>
<gene>
    <name evidence="3" type="ORF">SAMN05216388_1005161</name>
</gene>
<dbReference type="InterPro" id="IPR005471">
    <property type="entry name" value="Tscrpt_reg_IclR_N"/>
</dbReference>
<organism evidence="3 4">
    <name type="scientific">Halorientalis persicus</name>
    <dbReference type="NCBI Taxonomy" id="1367881"/>
    <lineage>
        <taxon>Archaea</taxon>
        <taxon>Methanobacteriati</taxon>
        <taxon>Methanobacteriota</taxon>
        <taxon>Stenosarchaea group</taxon>
        <taxon>Halobacteria</taxon>
        <taxon>Halobacteriales</taxon>
        <taxon>Haloarculaceae</taxon>
        <taxon>Halorientalis</taxon>
    </lineage>
</organism>
<dbReference type="EMBL" id="FOCX01000005">
    <property type="protein sequence ID" value="SEN83442.1"/>
    <property type="molecule type" value="Genomic_DNA"/>
</dbReference>
<dbReference type="Gene3D" id="1.10.10.10">
    <property type="entry name" value="Winged helix-like DNA-binding domain superfamily/Winged helix DNA-binding domain"/>
    <property type="match status" value="1"/>
</dbReference>
<dbReference type="InterPro" id="IPR036390">
    <property type="entry name" value="WH_DNA-bd_sf"/>
</dbReference>
<accession>A0A1H8JRV2</accession>
<evidence type="ECO:0000256" key="1">
    <source>
        <dbReference type="SAM" id="MobiDB-lite"/>
    </source>
</evidence>
<dbReference type="InterPro" id="IPR036388">
    <property type="entry name" value="WH-like_DNA-bd_sf"/>
</dbReference>
<dbReference type="SUPFAM" id="SSF46785">
    <property type="entry name" value="Winged helix' DNA-binding domain"/>
    <property type="match status" value="1"/>
</dbReference>
<name>A0A1H8JRV2_9EURY</name>
<evidence type="ECO:0000313" key="4">
    <source>
        <dbReference type="Proteomes" id="UP000198775"/>
    </source>
</evidence>
<sequence length="150" mass="16396">MACFGRYTMTGDTRRYGTTGGVRRDREPDDANTKGTVGTTPDELLELLGDEYTRAVLEAILDRPRSGGAVADEAGVSRATAFRRLNELAELGLVETEYHIDPDDGHHHKRYRAVIDTFSVTFGEEGFELAVDTDGTHAQGRVPARAPAND</sequence>
<feature type="domain" description="HTH arsR-type" evidence="2">
    <location>
        <begin position="43"/>
        <end position="116"/>
    </location>
</feature>
<dbReference type="Proteomes" id="UP000198775">
    <property type="component" value="Unassembled WGS sequence"/>
</dbReference>
<reference evidence="4" key="1">
    <citation type="submission" date="2016-10" db="EMBL/GenBank/DDBJ databases">
        <authorList>
            <person name="Varghese N."/>
            <person name="Submissions S."/>
        </authorList>
    </citation>
    <scope>NUCLEOTIDE SEQUENCE [LARGE SCALE GENOMIC DNA]</scope>
    <source>
        <strain evidence="4">IBRC-M 10043</strain>
    </source>
</reference>
<dbReference type="GO" id="GO:0003700">
    <property type="term" value="F:DNA-binding transcription factor activity"/>
    <property type="evidence" value="ECO:0007669"/>
    <property type="project" value="InterPro"/>
</dbReference>
<evidence type="ECO:0000313" key="3">
    <source>
        <dbReference type="EMBL" id="SEN83442.1"/>
    </source>
</evidence>
<dbReference type="GO" id="GO:0003677">
    <property type="term" value="F:DNA binding"/>
    <property type="evidence" value="ECO:0007669"/>
    <property type="project" value="InterPro"/>
</dbReference>
<feature type="region of interest" description="Disordered" evidence="1">
    <location>
        <begin position="14"/>
        <end position="39"/>
    </location>
</feature>
<proteinExistence type="predicted"/>
<dbReference type="CDD" id="cd00090">
    <property type="entry name" value="HTH_ARSR"/>
    <property type="match status" value="1"/>
</dbReference>
<dbReference type="Pfam" id="PF09339">
    <property type="entry name" value="HTH_IclR"/>
    <property type="match status" value="1"/>
</dbReference>
<feature type="compositionally biased region" description="Basic and acidic residues" evidence="1">
    <location>
        <begin position="22"/>
        <end position="32"/>
    </location>
</feature>
<dbReference type="AlphaFoldDB" id="A0A1H8JRV2"/>
<dbReference type="InterPro" id="IPR001845">
    <property type="entry name" value="HTH_ArsR_DNA-bd_dom"/>
</dbReference>
<protein>
    <submittedName>
        <fullName evidence="3">MarR family protein</fullName>
    </submittedName>
</protein>
<evidence type="ECO:0000259" key="2">
    <source>
        <dbReference type="SMART" id="SM00418"/>
    </source>
</evidence>
<dbReference type="SMART" id="SM00418">
    <property type="entry name" value="HTH_ARSR"/>
    <property type="match status" value="1"/>
</dbReference>
<dbReference type="InterPro" id="IPR011991">
    <property type="entry name" value="ArsR-like_HTH"/>
</dbReference>